<evidence type="ECO:0000256" key="4">
    <source>
        <dbReference type="ARBA" id="ARBA00004613"/>
    </source>
</evidence>
<protein>
    <recommendedName>
        <fullName evidence="7">Probable dipeptidyl-aminopeptidase B</fullName>
        <ecNumber evidence="6">3.4.14.5</ecNumber>
    </recommendedName>
    <alternativeName>
        <fullName evidence="16">Dipeptidyl peptidase IV</fullName>
    </alternativeName>
</protein>
<dbReference type="GO" id="GO:0004177">
    <property type="term" value="F:aminopeptidase activity"/>
    <property type="evidence" value="ECO:0007669"/>
    <property type="project" value="UniProtKB-KW"/>
</dbReference>
<dbReference type="Proteomes" id="UP001278766">
    <property type="component" value="Unassembled WGS sequence"/>
</dbReference>
<evidence type="ECO:0000256" key="3">
    <source>
        <dbReference type="ARBA" id="ARBA00004576"/>
    </source>
</evidence>
<keyword evidence="8" id="KW-0031">Aminopeptidase</keyword>
<dbReference type="Pfam" id="PF00930">
    <property type="entry name" value="DPPIV_N"/>
    <property type="match status" value="1"/>
</dbReference>
<dbReference type="PANTHER" id="PTHR11731:SF162">
    <property type="entry name" value="DIPEPTIDYL PEPTIDASE 4-RELATED"/>
    <property type="match status" value="1"/>
</dbReference>
<feature type="domain" description="Dipeptidylpeptidase IV N-terminal" evidence="20">
    <location>
        <begin position="102"/>
        <end position="490"/>
    </location>
</feature>
<dbReference type="GO" id="GO:0005576">
    <property type="term" value="C:extracellular region"/>
    <property type="evidence" value="ECO:0007669"/>
    <property type="project" value="UniProtKB-SubCell"/>
</dbReference>
<feature type="compositionally biased region" description="Basic and acidic residues" evidence="17">
    <location>
        <begin position="372"/>
        <end position="383"/>
    </location>
</feature>
<dbReference type="EMBL" id="JAUEPN010000004">
    <property type="protein sequence ID" value="KAK3295379.1"/>
    <property type="molecule type" value="Genomic_DNA"/>
</dbReference>
<dbReference type="GeneID" id="87835285"/>
<evidence type="ECO:0000256" key="10">
    <source>
        <dbReference type="ARBA" id="ARBA00022554"/>
    </source>
</evidence>
<comment type="similarity">
    <text evidence="5">Belongs to the peptidase S9B family.</text>
</comment>
<sequence>MRRFLSLCVAAVLATAIEPPRFPHQPSGNGTKLLTYNITTGSPGELSVSTTSVTWINSGEDGDFITRGEDGSFVFENVVSGNKTTFLSADKIPADFWDYQISSDYSKILWAVNYTKQYRHSYFASYLVQDVATGQTESLIEGSEADIQYATWNPTSSSEIAFVRGNNLFIWDQGTVSQITDNGGPDMFNAIPDWVYEEEIFGTNNALWYSPDGEYIAFLSFNETGVKTFTIPYYMDNQKVAPSYPRELELRYPKVGTKNPTVALSLLEVKTKSVSPVSIDAWPADDLIIGEVSWVTEAHDTLIYRAFNRVQDHEKLVTVDAETKESTITRERDGSDGWLDNNQAIAYIGEVERESGHGKRGDGKGKGKGKGKGNDEPETDDPKARYYLDLSDASGWNHLYLFTLDGSSNITLTSGEWEVASILKVDTARGLVYYTSTEHHPTERHLYSVSYLTGEKTPLVDPATPAVWTASFSSAGGYYILRYAGPDVPYQELYSTTDPTTPIRTINANTKLHTTLQSYRLPNITYLDLPHPSGFSLSAMLRLPATFDATKQYPLLLTPYGGPGAQEVTKAMQSFDWNAYVASDPELEYVTLTVDNRGTGFRGRAFRAAVAGRLGELEAQDQIWAAKLLAGENGWVDGERMGIWGWSYGGYLTAKVVEVGDEAIAFGLATAPVADWRFYDTMYTERYMKTPELNDRGYNASAVSRVEGFKGLRGTFLVQHGTGDDNVHLQNSVALGDLLMGAGVGPEKLDVTYFTDSDHSIRYNGQNAFVYKQLSGRLWEEKRRVAGDRHQWSKKRGVPWKG</sequence>
<comment type="function">
    <text evidence="2">Type IV dipeptidyl-peptidase which removes N-terminal dipeptides sequentially from polypeptides having unsubstituted N-termini provided that the penultimate residue is proline.</text>
</comment>
<evidence type="ECO:0000256" key="17">
    <source>
        <dbReference type="SAM" id="MobiDB-lite"/>
    </source>
</evidence>
<dbReference type="Pfam" id="PF00326">
    <property type="entry name" value="Peptidase_S9"/>
    <property type="match status" value="1"/>
</dbReference>
<dbReference type="SUPFAM" id="SSF53474">
    <property type="entry name" value="alpha/beta-Hydrolases"/>
    <property type="match status" value="1"/>
</dbReference>
<feature type="signal peptide" evidence="18">
    <location>
        <begin position="1"/>
        <end position="16"/>
    </location>
</feature>
<keyword evidence="22" id="KW-1185">Reference proteome</keyword>
<dbReference type="PANTHER" id="PTHR11731">
    <property type="entry name" value="PROTEASE FAMILY S9B,C DIPEPTIDYL-PEPTIDASE IV-RELATED"/>
    <property type="match status" value="1"/>
</dbReference>
<dbReference type="InterPro" id="IPR050278">
    <property type="entry name" value="Serine_Prot_S9B/DPPIV"/>
</dbReference>
<reference evidence="21" key="1">
    <citation type="journal article" date="2023" name="Mol. Phylogenet. Evol.">
        <title>Genome-scale phylogeny and comparative genomics of the fungal order Sordariales.</title>
        <authorList>
            <person name="Hensen N."/>
            <person name="Bonometti L."/>
            <person name="Westerberg I."/>
            <person name="Brannstrom I.O."/>
            <person name="Guillou S."/>
            <person name="Cros-Aarteil S."/>
            <person name="Calhoun S."/>
            <person name="Haridas S."/>
            <person name="Kuo A."/>
            <person name="Mondo S."/>
            <person name="Pangilinan J."/>
            <person name="Riley R."/>
            <person name="LaButti K."/>
            <person name="Andreopoulos B."/>
            <person name="Lipzen A."/>
            <person name="Chen C."/>
            <person name="Yan M."/>
            <person name="Daum C."/>
            <person name="Ng V."/>
            <person name="Clum A."/>
            <person name="Steindorff A."/>
            <person name="Ohm R.A."/>
            <person name="Martin F."/>
            <person name="Silar P."/>
            <person name="Natvig D.O."/>
            <person name="Lalanne C."/>
            <person name="Gautier V."/>
            <person name="Ament-Velasquez S.L."/>
            <person name="Kruys A."/>
            <person name="Hutchinson M.I."/>
            <person name="Powell A.J."/>
            <person name="Barry K."/>
            <person name="Miller A.N."/>
            <person name="Grigoriev I.V."/>
            <person name="Debuchy R."/>
            <person name="Gladieux P."/>
            <person name="Hiltunen Thoren M."/>
            <person name="Johannesson H."/>
        </authorList>
    </citation>
    <scope>NUCLEOTIDE SEQUENCE</scope>
    <source>
        <strain evidence="21">CBS 168.71</strain>
    </source>
</reference>
<keyword evidence="13" id="KW-0378">Hydrolase</keyword>
<dbReference type="GO" id="GO:0006508">
    <property type="term" value="P:proteolysis"/>
    <property type="evidence" value="ECO:0007669"/>
    <property type="project" value="UniProtKB-KW"/>
</dbReference>
<evidence type="ECO:0000256" key="5">
    <source>
        <dbReference type="ARBA" id="ARBA00006150"/>
    </source>
</evidence>
<gene>
    <name evidence="21" type="ORF">B0H64DRAFT_145064</name>
</gene>
<accession>A0AAE0HFH8</accession>
<reference evidence="21" key="2">
    <citation type="submission" date="2023-06" db="EMBL/GenBank/DDBJ databases">
        <authorList>
            <consortium name="Lawrence Berkeley National Laboratory"/>
            <person name="Haridas S."/>
            <person name="Hensen N."/>
            <person name="Bonometti L."/>
            <person name="Westerberg I."/>
            <person name="Brannstrom I.O."/>
            <person name="Guillou S."/>
            <person name="Cros-Aarteil S."/>
            <person name="Calhoun S."/>
            <person name="Kuo A."/>
            <person name="Mondo S."/>
            <person name="Pangilinan J."/>
            <person name="Riley R."/>
            <person name="Labutti K."/>
            <person name="Andreopoulos B."/>
            <person name="Lipzen A."/>
            <person name="Chen C."/>
            <person name="Yanf M."/>
            <person name="Daum C."/>
            <person name="Ng V."/>
            <person name="Clum A."/>
            <person name="Steindorff A."/>
            <person name="Ohm R."/>
            <person name="Martin F."/>
            <person name="Silar P."/>
            <person name="Natvig D."/>
            <person name="Lalanne C."/>
            <person name="Gautier V."/>
            <person name="Ament-Velasquez S.L."/>
            <person name="Kruys A."/>
            <person name="Hutchinson M.I."/>
            <person name="Powell A.J."/>
            <person name="Barry K."/>
            <person name="Miller A.N."/>
            <person name="Grigoriev I.V."/>
            <person name="Debuchy R."/>
            <person name="Gladieux P."/>
            <person name="Thoren M.H."/>
            <person name="Johannesson H."/>
        </authorList>
    </citation>
    <scope>NUCLEOTIDE SEQUENCE</scope>
    <source>
        <strain evidence="21">CBS 168.71</strain>
    </source>
</reference>
<evidence type="ECO:0000256" key="12">
    <source>
        <dbReference type="ARBA" id="ARBA00022729"/>
    </source>
</evidence>
<evidence type="ECO:0000256" key="1">
    <source>
        <dbReference type="ARBA" id="ARBA00001257"/>
    </source>
</evidence>
<evidence type="ECO:0000256" key="2">
    <source>
        <dbReference type="ARBA" id="ARBA00002218"/>
    </source>
</evidence>
<evidence type="ECO:0000313" key="22">
    <source>
        <dbReference type="Proteomes" id="UP001278766"/>
    </source>
</evidence>
<dbReference type="RefSeq" id="XP_062658893.1">
    <property type="nucleotide sequence ID" value="XM_062798337.1"/>
</dbReference>
<organism evidence="21 22">
    <name type="scientific">Chaetomium fimeti</name>
    <dbReference type="NCBI Taxonomy" id="1854472"/>
    <lineage>
        <taxon>Eukaryota</taxon>
        <taxon>Fungi</taxon>
        <taxon>Dikarya</taxon>
        <taxon>Ascomycota</taxon>
        <taxon>Pezizomycotina</taxon>
        <taxon>Sordariomycetes</taxon>
        <taxon>Sordariomycetidae</taxon>
        <taxon>Sordariales</taxon>
        <taxon>Chaetomiaceae</taxon>
        <taxon>Chaetomium</taxon>
    </lineage>
</organism>
<dbReference type="InterPro" id="IPR002469">
    <property type="entry name" value="Peptidase_S9B_N"/>
</dbReference>
<dbReference type="EC" id="3.4.14.5" evidence="6"/>
<name>A0AAE0HFH8_9PEZI</name>
<evidence type="ECO:0000259" key="20">
    <source>
        <dbReference type="Pfam" id="PF00930"/>
    </source>
</evidence>
<evidence type="ECO:0000256" key="9">
    <source>
        <dbReference type="ARBA" id="ARBA00022525"/>
    </source>
</evidence>
<keyword evidence="9" id="KW-0964">Secreted</keyword>
<comment type="caution">
    <text evidence="21">The sequence shown here is derived from an EMBL/GenBank/DDBJ whole genome shotgun (WGS) entry which is preliminary data.</text>
</comment>
<dbReference type="Gene3D" id="2.140.10.30">
    <property type="entry name" value="Dipeptidylpeptidase IV, N-terminal domain"/>
    <property type="match status" value="1"/>
</dbReference>
<dbReference type="InterPro" id="IPR029058">
    <property type="entry name" value="AB_hydrolase_fold"/>
</dbReference>
<evidence type="ECO:0000256" key="8">
    <source>
        <dbReference type="ARBA" id="ARBA00022438"/>
    </source>
</evidence>
<feature type="chain" id="PRO_5041897889" description="Probable dipeptidyl-aminopeptidase B" evidence="18">
    <location>
        <begin position="17"/>
        <end position="802"/>
    </location>
</feature>
<dbReference type="GO" id="GO:0008239">
    <property type="term" value="F:dipeptidyl-peptidase activity"/>
    <property type="evidence" value="ECO:0007669"/>
    <property type="project" value="UniProtKB-EC"/>
</dbReference>
<feature type="compositionally biased region" description="Basic and acidic residues" evidence="17">
    <location>
        <begin position="350"/>
        <end position="365"/>
    </location>
</feature>
<evidence type="ECO:0000256" key="11">
    <source>
        <dbReference type="ARBA" id="ARBA00022670"/>
    </source>
</evidence>
<dbReference type="Gene3D" id="3.40.50.1820">
    <property type="entry name" value="alpha/beta hydrolase"/>
    <property type="match status" value="1"/>
</dbReference>
<proteinExistence type="inferred from homology"/>
<evidence type="ECO:0000256" key="16">
    <source>
        <dbReference type="ARBA" id="ARBA00030567"/>
    </source>
</evidence>
<dbReference type="AlphaFoldDB" id="A0AAE0HFH8"/>
<feature type="domain" description="Peptidase S9 prolyl oligopeptidase catalytic" evidence="19">
    <location>
        <begin position="574"/>
        <end position="771"/>
    </location>
</feature>
<evidence type="ECO:0000256" key="7">
    <source>
        <dbReference type="ARBA" id="ARBA00014118"/>
    </source>
</evidence>
<keyword evidence="11" id="KW-0645">Protease</keyword>
<dbReference type="GO" id="GO:0008236">
    <property type="term" value="F:serine-type peptidase activity"/>
    <property type="evidence" value="ECO:0007669"/>
    <property type="project" value="UniProtKB-KW"/>
</dbReference>
<evidence type="ECO:0000256" key="15">
    <source>
        <dbReference type="ARBA" id="ARBA00023180"/>
    </source>
</evidence>
<feature type="region of interest" description="Disordered" evidence="17">
    <location>
        <begin position="350"/>
        <end position="383"/>
    </location>
</feature>
<dbReference type="FunFam" id="3.40.50.1820:FF:000003">
    <property type="entry name" value="Dipeptidyl peptidase 4"/>
    <property type="match status" value="1"/>
</dbReference>
<dbReference type="GO" id="GO:0005886">
    <property type="term" value="C:plasma membrane"/>
    <property type="evidence" value="ECO:0007669"/>
    <property type="project" value="TreeGrafter"/>
</dbReference>
<dbReference type="GO" id="GO:0005774">
    <property type="term" value="C:vacuolar membrane"/>
    <property type="evidence" value="ECO:0007669"/>
    <property type="project" value="UniProtKB-SubCell"/>
</dbReference>
<evidence type="ECO:0000256" key="6">
    <source>
        <dbReference type="ARBA" id="ARBA00012062"/>
    </source>
</evidence>
<evidence type="ECO:0000259" key="19">
    <source>
        <dbReference type="Pfam" id="PF00326"/>
    </source>
</evidence>
<keyword evidence="14" id="KW-0720">Serine protease</keyword>
<comment type="subcellular location">
    <subcellularLocation>
        <location evidence="4">Secreted</location>
    </subcellularLocation>
    <subcellularLocation>
        <location evidence="3">Vacuole membrane</location>
        <topology evidence="3">Single-pass type II membrane protein</topology>
    </subcellularLocation>
</comment>
<evidence type="ECO:0000313" key="21">
    <source>
        <dbReference type="EMBL" id="KAK3295379.1"/>
    </source>
</evidence>
<keyword evidence="10" id="KW-0926">Vacuole</keyword>
<evidence type="ECO:0000256" key="18">
    <source>
        <dbReference type="SAM" id="SignalP"/>
    </source>
</evidence>
<dbReference type="InterPro" id="IPR001375">
    <property type="entry name" value="Peptidase_S9_cat"/>
</dbReference>
<evidence type="ECO:0000256" key="13">
    <source>
        <dbReference type="ARBA" id="ARBA00022801"/>
    </source>
</evidence>
<dbReference type="SUPFAM" id="SSF82171">
    <property type="entry name" value="DPP6 N-terminal domain-like"/>
    <property type="match status" value="1"/>
</dbReference>
<keyword evidence="15" id="KW-0325">Glycoprotein</keyword>
<keyword evidence="12 18" id="KW-0732">Signal</keyword>
<comment type="catalytic activity">
    <reaction evidence="1">
        <text>Release of an N-terminal dipeptide, Xaa-Yaa-|-Zaa-, from a polypeptide, preferentially when Yaa is Pro, provided Zaa is neither Pro nor hydroxyproline.</text>
        <dbReference type="EC" id="3.4.14.5"/>
    </reaction>
</comment>
<evidence type="ECO:0000256" key="14">
    <source>
        <dbReference type="ARBA" id="ARBA00022825"/>
    </source>
</evidence>